<dbReference type="SUPFAM" id="SSF53795">
    <property type="entry name" value="PEP carboxykinase-like"/>
    <property type="match status" value="1"/>
</dbReference>
<organism evidence="1 2">
    <name type="scientific">candidate division WWE3 bacterium CG_4_9_14_3_um_filter_43_9</name>
    <dbReference type="NCBI Taxonomy" id="1975082"/>
    <lineage>
        <taxon>Bacteria</taxon>
        <taxon>Katanobacteria</taxon>
    </lineage>
</organism>
<reference evidence="2" key="1">
    <citation type="submission" date="2017-09" db="EMBL/GenBank/DDBJ databases">
        <title>Depth-based differentiation of microbial function through sediment-hosted aquifers and enrichment of novel symbionts in the deep terrestrial subsurface.</title>
        <authorList>
            <person name="Probst A.J."/>
            <person name="Ladd B."/>
            <person name="Jarett J.K."/>
            <person name="Geller-Mcgrath D.E."/>
            <person name="Sieber C.M.K."/>
            <person name="Emerson J.B."/>
            <person name="Anantharaman K."/>
            <person name="Thomas B.C."/>
            <person name="Malmstrom R."/>
            <person name="Stieglmeier M."/>
            <person name="Klingl A."/>
            <person name="Woyke T."/>
            <person name="Ryan C.M."/>
            <person name="Banfield J.F."/>
        </authorList>
    </citation>
    <scope>NUCLEOTIDE SEQUENCE [LARGE SCALE GENOMIC DNA]</scope>
</reference>
<proteinExistence type="predicted"/>
<sequence>MKTNCVFQCAVWMNTHGINVYSSSADVVSLLSRGSFTQLIPEYKCSLQPSAAGYSLVVMLSDELPFTLGVSPDRKTFTVTGSKDGLLAGHTLPHLIHSVLEIQRLEDGQFTMRAAAVAKNGQGFLLLGRPGAGKTSVSLWLCRKYGYSLIGNNIVLTGIEGDQAYLYGGEKVFRFRRASILHYNTDLAYVFDGHATNLDDWMTTATLLPEQVDVTTTQGKIPIVAAFYLHLLNDATASLYLEPMNPLTSRLFLYETTSEYVRGVCSPILIGSNLLYGGFLPSLDTPAFHERRVRFINWVIAHPTYQYISGSMEAICAHIDSALRGY</sequence>
<dbReference type="AlphaFoldDB" id="A0A2M7WXE5"/>
<dbReference type="Proteomes" id="UP000230538">
    <property type="component" value="Unassembled WGS sequence"/>
</dbReference>
<dbReference type="EMBL" id="PFXB01000066">
    <property type="protein sequence ID" value="PJA37708.1"/>
    <property type="molecule type" value="Genomic_DNA"/>
</dbReference>
<dbReference type="Gene3D" id="3.40.50.300">
    <property type="entry name" value="P-loop containing nucleotide triphosphate hydrolases"/>
    <property type="match status" value="1"/>
</dbReference>
<dbReference type="InterPro" id="IPR027417">
    <property type="entry name" value="P-loop_NTPase"/>
</dbReference>
<gene>
    <name evidence="1" type="ORF">CO181_02420</name>
</gene>
<evidence type="ECO:0008006" key="3">
    <source>
        <dbReference type="Google" id="ProtNLM"/>
    </source>
</evidence>
<evidence type="ECO:0000313" key="1">
    <source>
        <dbReference type="EMBL" id="PJA37708.1"/>
    </source>
</evidence>
<comment type="caution">
    <text evidence="1">The sequence shown here is derived from an EMBL/GenBank/DDBJ whole genome shotgun (WGS) entry which is preliminary data.</text>
</comment>
<protein>
    <recommendedName>
        <fullName evidence="3">HPr kinase/phosphorylase C-terminal domain-containing protein</fullName>
    </recommendedName>
</protein>
<name>A0A2M7WXE5_UNCKA</name>
<evidence type="ECO:0000313" key="2">
    <source>
        <dbReference type="Proteomes" id="UP000230538"/>
    </source>
</evidence>
<accession>A0A2M7WXE5</accession>